<dbReference type="Gene3D" id="1.10.357.10">
    <property type="entry name" value="Tetracycline Repressor, domain 2"/>
    <property type="match status" value="1"/>
</dbReference>
<accession>A0A556A915</accession>
<dbReference type="PROSITE" id="PS50977">
    <property type="entry name" value="HTH_TETR_2"/>
    <property type="match status" value="1"/>
</dbReference>
<proteinExistence type="predicted"/>
<dbReference type="PROSITE" id="PS01081">
    <property type="entry name" value="HTH_TETR_1"/>
    <property type="match status" value="1"/>
</dbReference>
<dbReference type="GO" id="GO:0003700">
    <property type="term" value="F:DNA-binding transcription factor activity"/>
    <property type="evidence" value="ECO:0007669"/>
    <property type="project" value="TreeGrafter"/>
</dbReference>
<organism evidence="7 8">
    <name type="scientific">Verticiella sediminum</name>
    <dbReference type="NCBI Taxonomy" id="1247510"/>
    <lineage>
        <taxon>Bacteria</taxon>
        <taxon>Pseudomonadati</taxon>
        <taxon>Pseudomonadota</taxon>
        <taxon>Betaproteobacteria</taxon>
        <taxon>Burkholderiales</taxon>
        <taxon>Alcaligenaceae</taxon>
        <taxon>Verticiella</taxon>
    </lineage>
</organism>
<reference evidence="7 8" key="1">
    <citation type="submission" date="2019-07" db="EMBL/GenBank/DDBJ databases">
        <title>Qingshengfaniella alkalisoli gen. nov., sp. nov., isolated from saline soil.</title>
        <authorList>
            <person name="Xu L."/>
            <person name="Huang X.-X."/>
            <person name="Sun J.-Q."/>
        </authorList>
    </citation>
    <scope>NUCLEOTIDE SEQUENCE [LARGE SCALE GENOMIC DNA]</scope>
    <source>
        <strain evidence="7 8">DSM 27279</strain>
    </source>
</reference>
<dbReference type="InterPro" id="IPR041586">
    <property type="entry name" value="PsrA_TetR_C"/>
</dbReference>
<sequence length="235" mass="26246">MPNRTVVIENMNAPSSAPKEGKGRERILDAAEQLFAERGYDGCSLKDVAEKAAVNQGMIHYFFKKKDVLFKDVYLRRGVGIAAERLRLLDFEEKAANGEPLAVRRILELFLRPAFDVARSGPGGYAFVKILSRLHLDAALPITQIRAKLYDESTRRYFAALQRSLPALTVEKLAWRFILILGAYQYALGDTGRLEFVSAGRCSGKDFDAAFKHVIPFLVAGLQAEDDEPAPEREP</sequence>
<dbReference type="PRINTS" id="PR00455">
    <property type="entry name" value="HTHTETR"/>
</dbReference>
<dbReference type="InterPro" id="IPR036271">
    <property type="entry name" value="Tet_transcr_reg_TetR-rel_C_sf"/>
</dbReference>
<evidence type="ECO:0000256" key="1">
    <source>
        <dbReference type="ARBA" id="ARBA00022491"/>
    </source>
</evidence>
<dbReference type="OrthoDB" id="2356263at2"/>
<keyword evidence="8" id="KW-1185">Reference proteome</keyword>
<evidence type="ECO:0000313" key="8">
    <source>
        <dbReference type="Proteomes" id="UP000318405"/>
    </source>
</evidence>
<dbReference type="InterPro" id="IPR001647">
    <property type="entry name" value="HTH_TetR"/>
</dbReference>
<dbReference type="AlphaFoldDB" id="A0A556A915"/>
<dbReference type="InterPro" id="IPR050109">
    <property type="entry name" value="HTH-type_TetR-like_transc_reg"/>
</dbReference>
<dbReference type="EMBL" id="VLTJ01000041">
    <property type="protein sequence ID" value="TSH89361.1"/>
    <property type="molecule type" value="Genomic_DNA"/>
</dbReference>
<dbReference type="Pfam" id="PF17939">
    <property type="entry name" value="TetR_C_30"/>
    <property type="match status" value="1"/>
</dbReference>
<dbReference type="PANTHER" id="PTHR30055">
    <property type="entry name" value="HTH-TYPE TRANSCRIPTIONAL REGULATOR RUTR"/>
    <property type="match status" value="1"/>
</dbReference>
<keyword evidence="1" id="KW-0678">Repressor</keyword>
<dbReference type="PANTHER" id="PTHR30055:SF235">
    <property type="entry name" value="TRANSCRIPTIONAL REGULATORY PROTEIN"/>
    <property type="match status" value="1"/>
</dbReference>
<gene>
    <name evidence="7" type="ORF">FOZ76_23675</name>
</gene>
<feature type="DNA-binding region" description="H-T-H motif" evidence="5">
    <location>
        <begin position="44"/>
        <end position="63"/>
    </location>
</feature>
<comment type="caution">
    <text evidence="7">The sequence shown here is derived from an EMBL/GenBank/DDBJ whole genome shotgun (WGS) entry which is preliminary data.</text>
</comment>
<evidence type="ECO:0000256" key="2">
    <source>
        <dbReference type="ARBA" id="ARBA00023015"/>
    </source>
</evidence>
<dbReference type="SUPFAM" id="SSF48498">
    <property type="entry name" value="Tetracyclin repressor-like, C-terminal domain"/>
    <property type="match status" value="1"/>
</dbReference>
<dbReference type="SUPFAM" id="SSF46689">
    <property type="entry name" value="Homeodomain-like"/>
    <property type="match status" value="1"/>
</dbReference>
<dbReference type="InterPro" id="IPR009057">
    <property type="entry name" value="Homeodomain-like_sf"/>
</dbReference>
<dbReference type="Proteomes" id="UP000318405">
    <property type="component" value="Unassembled WGS sequence"/>
</dbReference>
<dbReference type="RefSeq" id="WP_143950766.1">
    <property type="nucleotide sequence ID" value="NZ_BAABMB010000005.1"/>
</dbReference>
<protein>
    <submittedName>
        <fullName evidence="7">TetR/AcrR family transcriptional regulator</fullName>
    </submittedName>
</protein>
<keyword evidence="4" id="KW-0804">Transcription</keyword>
<dbReference type="InterPro" id="IPR023772">
    <property type="entry name" value="DNA-bd_HTH_TetR-type_CS"/>
</dbReference>
<keyword evidence="2" id="KW-0805">Transcription regulation</keyword>
<dbReference type="Pfam" id="PF00440">
    <property type="entry name" value="TetR_N"/>
    <property type="match status" value="1"/>
</dbReference>
<dbReference type="GO" id="GO:0000976">
    <property type="term" value="F:transcription cis-regulatory region binding"/>
    <property type="evidence" value="ECO:0007669"/>
    <property type="project" value="TreeGrafter"/>
</dbReference>
<name>A0A556A915_9BURK</name>
<evidence type="ECO:0000313" key="7">
    <source>
        <dbReference type="EMBL" id="TSH89361.1"/>
    </source>
</evidence>
<evidence type="ECO:0000256" key="3">
    <source>
        <dbReference type="ARBA" id="ARBA00023125"/>
    </source>
</evidence>
<feature type="domain" description="HTH tetR-type" evidence="6">
    <location>
        <begin position="21"/>
        <end position="81"/>
    </location>
</feature>
<keyword evidence="3 5" id="KW-0238">DNA-binding</keyword>
<evidence type="ECO:0000256" key="5">
    <source>
        <dbReference type="PROSITE-ProRule" id="PRU00335"/>
    </source>
</evidence>
<evidence type="ECO:0000256" key="4">
    <source>
        <dbReference type="ARBA" id="ARBA00023163"/>
    </source>
</evidence>
<evidence type="ECO:0000259" key="6">
    <source>
        <dbReference type="PROSITE" id="PS50977"/>
    </source>
</evidence>